<feature type="transmembrane region" description="Helical" evidence="1">
    <location>
        <begin position="197"/>
        <end position="217"/>
    </location>
</feature>
<organism evidence="2 3">
    <name type="scientific">Aquariibacter albus</name>
    <dbReference type="NCBI Taxonomy" id="2759899"/>
    <lineage>
        <taxon>Bacteria</taxon>
        <taxon>Pseudomonadati</taxon>
        <taxon>Pseudomonadota</taxon>
        <taxon>Betaproteobacteria</taxon>
        <taxon>Burkholderiales</taxon>
        <taxon>Sphaerotilaceae</taxon>
        <taxon>Aquariibacter</taxon>
    </lineage>
</organism>
<comment type="caution">
    <text evidence="2">The sequence shown here is derived from an EMBL/GenBank/DDBJ whole genome shotgun (WGS) entry which is preliminary data.</text>
</comment>
<name>A0A839HTU4_9BURK</name>
<evidence type="ECO:0000256" key="1">
    <source>
        <dbReference type="SAM" id="Phobius"/>
    </source>
</evidence>
<feature type="transmembrane region" description="Helical" evidence="1">
    <location>
        <begin position="127"/>
        <end position="147"/>
    </location>
</feature>
<proteinExistence type="predicted"/>
<dbReference type="InterPro" id="IPR010699">
    <property type="entry name" value="DUF1275"/>
</dbReference>
<dbReference type="Pfam" id="PF06912">
    <property type="entry name" value="DUF1275"/>
    <property type="match status" value="1"/>
</dbReference>
<feature type="transmembrane region" description="Helical" evidence="1">
    <location>
        <begin position="14"/>
        <end position="36"/>
    </location>
</feature>
<sequence length="248" mass="25978">MLASERHPDTDRRLGLLLAAVAGAVNAGGFLAVGVYTSHMTGIVSSVADELVLGRLGTVAAGLGALLAFTAGAACTAWMVGHARLDPRLATGLRGRRSPYRGPLLLQAALMLVFGLLGARIDGLHPLSVPLTVLLLAFMMGLQNALVSKVSQSQIRTTHMTGVITDLGIELGKLLVWHRRGTPEQSRVRANRRRLRLHAGLLGSFFGGGVLGAWGFARFGFSAVLPLALGLAWLALAARAPGPREATA</sequence>
<keyword evidence="1" id="KW-0812">Transmembrane</keyword>
<feature type="transmembrane region" description="Helical" evidence="1">
    <location>
        <begin position="56"/>
        <end position="81"/>
    </location>
</feature>
<dbReference type="PANTHER" id="PTHR37314:SF4">
    <property type="entry name" value="UPF0700 TRANSMEMBRANE PROTEIN YOAK"/>
    <property type="match status" value="1"/>
</dbReference>
<dbReference type="RefSeq" id="WP_182665304.1">
    <property type="nucleotide sequence ID" value="NZ_JACIVI010000005.1"/>
</dbReference>
<keyword evidence="1" id="KW-0472">Membrane</keyword>
<dbReference type="EMBL" id="JACIVI010000005">
    <property type="protein sequence ID" value="MBB1162909.1"/>
    <property type="molecule type" value="Genomic_DNA"/>
</dbReference>
<accession>A0A839HTU4</accession>
<keyword evidence="1" id="KW-1133">Transmembrane helix</keyword>
<keyword evidence="3" id="KW-1185">Reference proteome</keyword>
<dbReference type="PANTHER" id="PTHR37314">
    <property type="entry name" value="SLR0142 PROTEIN"/>
    <property type="match status" value="1"/>
</dbReference>
<evidence type="ECO:0000313" key="2">
    <source>
        <dbReference type="EMBL" id="MBB1162909.1"/>
    </source>
</evidence>
<feature type="transmembrane region" description="Helical" evidence="1">
    <location>
        <begin position="102"/>
        <end position="121"/>
    </location>
</feature>
<reference evidence="2 3" key="1">
    <citation type="submission" date="2020-08" db="EMBL/GenBank/DDBJ databases">
        <title>Aquariorum lacteus gen. nov., sp. nov., a new member of the family Comamonadaceae, isolated from freshwater aquarium.</title>
        <authorList>
            <person name="Chun S.-J."/>
        </authorList>
    </citation>
    <scope>NUCLEOTIDE SEQUENCE [LARGE SCALE GENOMIC DNA]</scope>
    <source>
        <strain evidence="2 3">SJAQ100</strain>
    </source>
</reference>
<evidence type="ECO:0000313" key="3">
    <source>
        <dbReference type="Proteomes" id="UP000586093"/>
    </source>
</evidence>
<gene>
    <name evidence="2" type="ORF">H4F90_13070</name>
</gene>
<feature type="transmembrane region" description="Helical" evidence="1">
    <location>
        <begin position="223"/>
        <end position="242"/>
    </location>
</feature>
<protein>
    <submittedName>
        <fullName evidence="2">DUF1275 domain-containing protein</fullName>
    </submittedName>
</protein>
<dbReference type="AlphaFoldDB" id="A0A839HTU4"/>
<dbReference type="Proteomes" id="UP000586093">
    <property type="component" value="Unassembled WGS sequence"/>
</dbReference>